<reference evidence="2 4" key="1">
    <citation type="journal article" date="2012" name="Nature">
        <title>Algal genomes reveal evolutionary mosaicism and the fate of nucleomorphs.</title>
        <authorList>
            <consortium name="DOE Joint Genome Institute"/>
            <person name="Curtis B.A."/>
            <person name="Tanifuji G."/>
            <person name="Burki F."/>
            <person name="Gruber A."/>
            <person name="Irimia M."/>
            <person name="Maruyama S."/>
            <person name="Arias M.C."/>
            <person name="Ball S.G."/>
            <person name="Gile G.H."/>
            <person name="Hirakawa Y."/>
            <person name="Hopkins J.F."/>
            <person name="Kuo A."/>
            <person name="Rensing S.A."/>
            <person name="Schmutz J."/>
            <person name="Symeonidi A."/>
            <person name="Elias M."/>
            <person name="Eveleigh R.J."/>
            <person name="Herman E.K."/>
            <person name="Klute M.J."/>
            <person name="Nakayama T."/>
            <person name="Obornik M."/>
            <person name="Reyes-Prieto A."/>
            <person name="Armbrust E.V."/>
            <person name="Aves S.J."/>
            <person name="Beiko R.G."/>
            <person name="Coutinho P."/>
            <person name="Dacks J.B."/>
            <person name="Durnford D.G."/>
            <person name="Fast N.M."/>
            <person name="Green B.R."/>
            <person name="Grisdale C.J."/>
            <person name="Hempel F."/>
            <person name="Henrissat B."/>
            <person name="Hoppner M.P."/>
            <person name="Ishida K."/>
            <person name="Kim E."/>
            <person name="Koreny L."/>
            <person name="Kroth P.G."/>
            <person name="Liu Y."/>
            <person name="Malik S.B."/>
            <person name="Maier U.G."/>
            <person name="McRose D."/>
            <person name="Mock T."/>
            <person name="Neilson J.A."/>
            <person name="Onodera N.T."/>
            <person name="Poole A.M."/>
            <person name="Pritham E.J."/>
            <person name="Richards T.A."/>
            <person name="Rocap G."/>
            <person name="Roy S.W."/>
            <person name="Sarai C."/>
            <person name="Schaack S."/>
            <person name="Shirato S."/>
            <person name="Slamovits C.H."/>
            <person name="Spencer D.F."/>
            <person name="Suzuki S."/>
            <person name="Worden A.Z."/>
            <person name="Zauner S."/>
            <person name="Barry K."/>
            <person name="Bell C."/>
            <person name="Bharti A.K."/>
            <person name="Crow J.A."/>
            <person name="Grimwood J."/>
            <person name="Kramer R."/>
            <person name="Lindquist E."/>
            <person name="Lucas S."/>
            <person name="Salamov A."/>
            <person name="McFadden G.I."/>
            <person name="Lane C.E."/>
            <person name="Keeling P.J."/>
            <person name="Gray M.W."/>
            <person name="Grigoriev I.V."/>
            <person name="Archibald J.M."/>
        </authorList>
    </citation>
    <scope>NUCLEOTIDE SEQUENCE</scope>
    <source>
        <strain evidence="2 4">CCMP2712</strain>
    </source>
</reference>
<reference evidence="3" key="3">
    <citation type="submission" date="2015-06" db="UniProtKB">
        <authorList>
            <consortium name="EnsemblProtists"/>
        </authorList>
    </citation>
    <scope>IDENTIFICATION</scope>
</reference>
<dbReference type="GO" id="GO:0005249">
    <property type="term" value="F:voltage-gated potassium channel activity"/>
    <property type="evidence" value="ECO:0007669"/>
    <property type="project" value="TreeGrafter"/>
</dbReference>
<feature type="domain" description="Cyclic nucleotide-binding" evidence="1">
    <location>
        <begin position="1"/>
        <end position="82"/>
    </location>
</feature>
<dbReference type="EnsemblProtists" id="EKX44226">
    <property type="protein sequence ID" value="EKX44226"/>
    <property type="gene ID" value="GUITHDRAFT_53094"/>
</dbReference>
<dbReference type="GO" id="GO:0098855">
    <property type="term" value="C:HCN channel complex"/>
    <property type="evidence" value="ECO:0007669"/>
    <property type="project" value="TreeGrafter"/>
</dbReference>
<dbReference type="GO" id="GO:0035725">
    <property type="term" value="P:sodium ion transmembrane transport"/>
    <property type="evidence" value="ECO:0007669"/>
    <property type="project" value="TreeGrafter"/>
</dbReference>
<dbReference type="Gene3D" id="2.60.120.10">
    <property type="entry name" value="Jelly Rolls"/>
    <property type="match status" value="1"/>
</dbReference>
<dbReference type="PaxDb" id="55529-EKX44226"/>
<name>L1J6R9_GUITC</name>
<dbReference type="AlphaFoldDB" id="L1J6R9"/>
<accession>L1J6R9</accession>
<dbReference type="Pfam" id="PF00027">
    <property type="entry name" value="cNMP_binding"/>
    <property type="match status" value="1"/>
</dbReference>
<proteinExistence type="predicted"/>
<organism evidence="2">
    <name type="scientific">Guillardia theta (strain CCMP2712)</name>
    <name type="common">Cryptophyte</name>
    <dbReference type="NCBI Taxonomy" id="905079"/>
    <lineage>
        <taxon>Eukaryota</taxon>
        <taxon>Cryptophyceae</taxon>
        <taxon>Pyrenomonadales</taxon>
        <taxon>Geminigeraceae</taxon>
        <taxon>Guillardia</taxon>
    </lineage>
</organism>
<dbReference type="OMA" id="IDQKRFT"/>
<evidence type="ECO:0000313" key="4">
    <source>
        <dbReference type="Proteomes" id="UP000011087"/>
    </source>
</evidence>
<dbReference type="KEGG" id="gtt:GUITHDRAFT_53094"/>
<dbReference type="InterPro" id="IPR014710">
    <property type="entry name" value="RmlC-like_jellyroll"/>
</dbReference>
<feature type="non-terminal residue" evidence="2">
    <location>
        <position position="82"/>
    </location>
</feature>
<evidence type="ECO:0000313" key="2">
    <source>
        <dbReference type="EMBL" id="EKX44226.1"/>
    </source>
</evidence>
<dbReference type="RefSeq" id="XP_005831206.1">
    <property type="nucleotide sequence ID" value="XM_005831149.1"/>
</dbReference>
<dbReference type="InterPro" id="IPR051413">
    <property type="entry name" value="K/Na_HCN_channel"/>
</dbReference>
<evidence type="ECO:0000313" key="3">
    <source>
        <dbReference type="EnsemblProtists" id="EKX44226"/>
    </source>
</evidence>
<keyword evidence="4" id="KW-1185">Reference proteome</keyword>
<dbReference type="PROSITE" id="PS50042">
    <property type="entry name" value="CNMP_BINDING_3"/>
    <property type="match status" value="1"/>
</dbReference>
<gene>
    <name evidence="2" type="ORF">GUITHDRAFT_53094</name>
</gene>
<dbReference type="SUPFAM" id="SSF51206">
    <property type="entry name" value="cAMP-binding domain-like"/>
    <property type="match status" value="1"/>
</dbReference>
<evidence type="ECO:0000259" key="1">
    <source>
        <dbReference type="PROSITE" id="PS50042"/>
    </source>
</evidence>
<dbReference type="PANTHER" id="PTHR45689">
    <property type="entry name" value="I[[H]] CHANNEL, ISOFORM E"/>
    <property type="match status" value="1"/>
</dbReference>
<dbReference type="OrthoDB" id="2152421at2759"/>
<sequence>GEFVFHTGDQGTTMYFVNSGAVSVQIRGHEVARLLPGSYFGELGLMLQDGRKADAVCDGDSELLELDRPDFYHVLEKHPILA</sequence>
<protein>
    <recommendedName>
        <fullName evidence="1">Cyclic nucleotide-binding domain-containing protein</fullName>
    </recommendedName>
</protein>
<dbReference type="GO" id="GO:0003254">
    <property type="term" value="P:regulation of membrane depolarization"/>
    <property type="evidence" value="ECO:0007669"/>
    <property type="project" value="TreeGrafter"/>
</dbReference>
<dbReference type="CDD" id="cd00038">
    <property type="entry name" value="CAP_ED"/>
    <property type="match status" value="1"/>
</dbReference>
<dbReference type="GeneID" id="17301003"/>
<dbReference type="EMBL" id="JH993005">
    <property type="protein sequence ID" value="EKX44226.1"/>
    <property type="molecule type" value="Genomic_DNA"/>
</dbReference>
<dbReference type="PANTHER" id="PTHR45689:SF5">
    <property type="entry name" value="I[[H]] CHANNEL, ISOFORM E"/>
    <property type="match status" value="1"/>
</dbReference>
<dbReference type="HOGENOM" id="CLU_2565454_0_0_1"/>
<dbReference type="InterPro" id="IPR000595">
    <property type="entry name" value="cNMP-bd_dom"/>
</dbReference>
<dbReference type="Proteomes" id="UP000011087">
    <property type="component" value="Unassembled WGS sequence"/>
</dbReference>
<feature type="non-terminal residue" evidence="2">
    <location>
        <position position="1"/>
    </location>
</feature>
<dbReference type="InterPro" id="IPR018490">
    <property type="entry name" value="cNMP-bd_dom_sf"/>
</dbReference>
<reference evidence="4" key="2">
    <citation type="submission" date="2012-11" db="EMBL/GenBank/DDBJ databases">
        <authorList>
            <person name="Kuo A."/>
            <person name="Curtis B.A."/>
            <person name="Tanifuji G."/>
            <person name="Burki F."/>
            <person name="Gruber A."/>
            <person name="Irimia M."/>
            <person name="Maruyama S."/>
            <person name="Arias M.C."/>
            <person name="Ball S.G."/>
            <person name="Gile G.H."/>
            <person name="Hirakawa Y."/>
            <person name="Hopkins J.F."/>
            <person name="Rensing S.A."/>
            <person name="Schmutz J."/>
            <person name="Symeonidi A."/>
            <person name="Elias M."/>
            <person name="Eveleigh R.J."/>
            <person name="Herman E.K."/>
            <person name="Klute M.J."/>
            <person name="Nakayama T."/>
            <person name="Obornik M."/>
            <person name="Reyes-Prieto A."/>
            <person name="Armbrust E.V."/>
            <person name="Aves S.J."/>
            <person name="Beiko R.G."/>
            <person name="Coutinho P."/>
            <person name="Dacks J.B."/>
            <person name="Durnford D.G."/>
            <person name="Fast N.M."/>
            <person name="Green B.R."/>
            <person name="Grisdale C."/>
            <person name="Hempe F."/>
            <person name="Henrissat B."/>
            <person name="Hoppner M.P."/>
            <person name="Ishida K.-I."/>
            <person name="Kim E."/>
            <person name="Koreny L."/>
            <person name="Kroth P.G."/>
            <person name="Liu Y."/>
            <person name="Malik S.-B."/>
            <person name="Maier U.G."/>
            <person name="McRose D."/>
            <person name="Mock T."/>
            <person name="Neilson J.A."/>
            <person name="Onodera N.T."/>
            <person name="Poole A.M."/>
            <person name="Pritham E.J."/>
            <person name="Richards T.A."/>
            <person name="Rocap G."/>
            <person name="Roy S.W."/>
            <person name="Sarai C."/>
            <person name="Schaack S."/>
            <person name="Shirato S."/>
            <person name="Slamovits C.H."/>
            <person name="Spencer D.F."/>
            <person name="Suzuki S."/>
            <person name="Worden A.Z."/>
            <person name="Zauner S."/>
            <person name="Barry K."/>
            <person name="Bell C."/>
            <person name="Bharti A.K."/>
            <person name="Crow J.A."/>
            <person name="Grimwood J."/>
            <person name="Kramer R."/>
            <person name="Lindquist E."/>
            <person name="Lucas S."/>
            <person name="Salamov A."/>
            <person name="McFadden G.I."/>
            <person name="Lane C.E."/>
            <person name="Keeling P.J."/>
            <person name="Gray M.W."/>
            <person name="Grigoriev I.V."/>
            <person name="Archibald J.M."/>
        </authorList>
    </citation>
    <scope>NUCLEOTIDE SEQUENCE</scope>
    <source>
        <strain evidence="4">CCMP2712</strain>
    </source>
</reference>